<proteinExistence type="predicted"/>
<feature type="signal peptide" evidence="1">
    <location>
        <begin position="1"/>
        <end position="19"/>
    </location>
</feature>
<organism evidence="2 3">
    <name type="scientific">Luteolibacter ambystomatis</name>
    <dbReference type="NCBI Taxonomy" id="2824561"/>
    <lineage>
        <taxon>Bacteria</taxon>
        <taxon>Pseudomonadati</taxon>
        <taxon>Verrucomicrobiota</taxon>
        <taxon>Verrucomicrobiia</taxon>
        <taxon>Verrucomicrobiales</taxon>
        <taxon>Verrucomicrobiaceae</taxon>
        <taxon>Luteolibacter</taxon>
    </lineage>
</organism>
<gene>
    <name evidence="2" type="ORF">KBB96_18520</name>
</gene>
<evidence type="ECO:0000256" key="1">
    <source>
        <dbReference type="SAM" id="SignalP"/>
    </source>
</evidence>
<protein>
    <recommendedName>
        <fullName evidence="4">DUF4440 domain-containing protein</fullName>
    </recommendedName>
</protein>
<reference evidence="2" key="1">
    <citation type="submission" date="2021-04" db="EMBL/GenBank/DDBJ databases">
        <title>Luteolibacter sp. 32A isolated from the skin of an Anderson's salamander (Ambystoma andersonii).</title>
        <authorList>
            <person name="Spergser J."/>
            <person name="Busse H.-J."/>
        </authorList>
    </citation>
    <scope>NUCLEOTIDE SEQUENCE</scope>
    <source>
        <strain evidence="2">32A</strain>
    </source>
</reference>
<name>A0A975G8Q8_9BACT</name>
<evidence type="ECO:0000313" key="2">
    <source>
        <dbReference type="EMBL" id="QUE50841.1"/>
    </source>
</evidence>
<dbReference type="EMBL" id="CP073100">
    <property type="protein sequence ID" value="QUE50841.1"/>
    <property type="molecule type" value="Genomic_DNA"/>
</dbReference>
<dbReference type="AlphaFoldDB" id="A0A975G8Q8"/>
<evidence type="ECO:0000313" key="3">
    <source>
        <dbReference type="Proteomes" id="UP000676169"/>
    </source>
</evidence>
<sequence>MIAKILVAWAVLMALVVFAARRFAGQDDDQARGQSLISQPGAFAEEDTALLQKAIPDCGRTLAGFVTAGTPEERNQFVHQPIATAGKMARFYAMNPIITVDGSSLKLKSDRVIKLAGGHAISTVWSVADGKTLDAVFLQEDGEWRLDWDQFVRYSDYPWPLFISGSGGDSGEFRLLARQRASTLNGDVGPLSLTLYSPRFGFPSEPGPGSPEIEVTRTSEDGRLLAAAFQNAKKGARPFDGQMANEDPEGMIRVRVRIHRTRNEHGNFHFEVEKVIACHWISSDEPGVTPLTEEEANRSH</sequence>
<evidence type="ECO:0008006" key="4">
    <source>
        <dbReference type="Google" id="ProtNLM"/>
    </source>
</evidence>
<dbReference type="Proteomes" id="UP000676169">
    <property type="component" value="Chromosome"/>
</dbReference>
<keyword evidence="3" id="KW-1185">Reference proteome</keyword>
<keyword evidence="1" id="KW-0732">Signal</keyword>
<dbReference type="KEGG" id="lamb:KBB96_18520"/>
<feature type="chain" id="PRO_5038076088" description="DUF4440 domain-containing protein" evidence="1">
    <location>
        <begin position="20"/>
        <end position="300"/>
    </location>
</feature>
<accession>A0A975G8Q8</accession>
<dbReference type="RefSeq" id="WP_211630980.1">
    <property type="nucleotide sequence ID" value="NZ_CP073100.1"/>
</dbReference>